<accession>A0A0N4ZX68</accession>
<evidence type="ECO:0000256" key="4">
    <source>
        <dbReference type="ARBA" id="ARBA00023015"/>
    </source>
</evidence>
<keyword evidence="6" id="KW-0804">Transcription</keyword>
<organism evidence="9 10">
    <name type="scientific">Parastrongyloides trichosuri</name>
    <name type="common">Possum-specific nematode worm</name>
    <dbReference type="NCBI Taxonomy" id="131310"/>
    <lineage>
        <taxon>Eukaryota</taxon>
        <taxon>Metazoa</taxon>
        <taxon>Ecdysozoa</taxon>
        <taxon>Nematoda</taxon>
        <taxon>Chromadorea</taxon>
        <taxon>Rhabditida</taxon>
        <taxon>Tylenchina</taxon>
        <taxon>Panagrolaimomorpha</taxon>
        <taxon>Strongyloidoidea</taxon>
        <taxon>Strongyloididae</taxon>
        <taxon>Parastrongyloides</taxon>
    </lineage>
</organism>
<feature type="region of interest" description="Disordered" evidence="8">
    <location>
        <begin position="259"/>
        <end position="281"/>
    </location>
</feature>
<keyword evidence="4" id="KW-0805">Transcription regulation</keyword>
<feature type="compositionally biased region" description="Polar residues" evidence="8">
    <location>
        <begin position="12"/>
        <end position="33"/>
    </location>
</feature>
<dbReference type="GO" id="GO:0000122">
    <property type="term" value="P:negative regulation of transcription by RNA polymerase II"/>
    <property type="evidence" value="ECO:0007669"/>
    <property type="project" value="InterPro"/>
</dbReference>
<dbReference type="STRING" id="131310.A0A0N4ZX68"/>
<sequence>MPKRMKSHEGVLSSNKAGSSLSTANTNFGSLSENDAEEMDAVYRERRLSRSGNRRRNGHLSGSKVGTKNGVTILKRRRNIILKRNKTRGGIRRGNHDDIFNSHHQILTPRNDVALVVPRAPYNTNSFLADDIEDREKGKLHSSCFLNLNYRLRCYSLGAVNFSSSIEDSGSEDLSTASDIEDLSEFDREYDNIFMDRLNELSKTQLASEYITLEAKNSVLNAEKNSYYTENLYLKKKLEEQGIQYEDILQEFATRRRTFSGNSDTTDSTLPQNKDNDDGPFCDYKFASQSPVAV</sequence>
<evidence type="ECO:0000256" key="7">
    <source>
        <dbReference type="ARBA" id="ARBA00023242"/>
    </source>
</evidence>
<dbReference type="Pfam" id="PF15313">
    <property type="entry name" value="HEXIM"/>
    <property type="match status" value="1"/>
</dbReference>
<dbReference type="InterPro" id="IPR024872">
    <property type="entry name" value="HEXIM"/>
</dbReference>
<dbReference type="AlphaFoldDB" id="A0A0N4ZX68"/>
<dbReference type="GO" id="GO:0017069">
    <property type="term" value="F:snRNA binding"/>
    <property type="evidence" value="ECO:0007669"/>
    <property type="project" value="InterPro"/>
</dbReference>
<evidence type="ECO:0000256" key="5">
    <source>
        <dbReference type="ARBA" id="ARBA00023054"/>
    </source>
</evidence>
<dbReference type="GO" id="GO:0005737">
    <property type="term" value="C:cytoplasm"/>
    <property type="evidence" value="ECO:0007669"/>
    <property type="project" value="InterPro"/>
</dbReference>
<evidence type="ECO:0000256" key="2">
    <source>
        <dbReference type="ARBA" id="ARBA00008409"/>
    </source>
</evidence>
<keyword evidence="7" id="KW-0539">Nucleus</keyword>
<keyword evidence="5" id="KW-0175">Coiled coil</keyword>
<feature type="region of interest" description="Disordered" evidence="8">
    <location>
        <begin position="1"/>
        <end position="33"/>
    </location>
</feature>
<dbReference type="GO" id="GO:0004861">
    <property type="term" value="F:cyclin-dependent protein serine/threonine kinase inhibitor activity"/>
    <property type="evidence" value="ECO:0007669"/>
    <property type="project" value="InterPro"/>
</dbReference>
<feature type="compositionally biased region" description="Basic residues" evidence="8">
    <location>
        <begin position="49"/>
        <end position="58"/>
    </location>
</feature>
<evidence type="ECO:0000313" key="9">
    <source>
        <dbReference type="Proteomes" id="UP000038045"/>
    </source>
</evidence>
<feature type="region of interest" description="Disordered" evidence="8">
    <location>
        <begin position="46"/>
        <end position="69"/>
    </location>
</feature>
<proteinExistence type="inferred from homology"/>
<evidence type="ECO:0000313" key="10">
    <source>
        <dbReference type="WBParaSite" id="PTRK_0001328200.1"/>
    </source>
</evidence>
<protein>
    <submittedName>
        <fullName evidence="10">Protein HEXIM1</fullName>
    </submittedName>
</protein>
<keyword evidence="9" id="KW-1185">Reference proteome</keyword>
<evidence type="ECO:0000256" key="3">
    <source>
        <dbReference type="ARBA" id="ARBA00022491"/>
    </source>
</evidence>
<evidence type="ECO:0000256" key="1">
    <source>
        <dbReference type="ARBA" id="ARBA00004123"/>
    </source>
</evidence>
<dbReference type="GO" id="GO:0005634">
    <property type="term" value="C:nucleus"/>
    <property type="evidence" value="ECO:0007669"/>
    <property type="project" value="UniProtKB-SubCell"/>
</dbReference>
<keyword evidence="3" id="KW-0678">Repressor</keyword>
<reference evidence="10" key="1">
    <citation type="submission" date="2017-02" db="UniProtKB">
        <authorList>
            <consortium name="WormBaseParasite"/>
        </authorList>
    </citation>
    <scope>IDENTIFICATION</scope>
</reference>
<evidence type="ECO:0000256" key="8">
    <source>
        <dbReference type="SAM" id="MobiDB-lite"/>
    </source>
</evidence>
<dbReference type="Gene3D" id="6.10.250.2910">
    <property type="match status" value="1"/>
</dbReference>
<comment type="subcellular location">
    <subcellularLocation>
        <location evidence="1">Nucleus</location>
    </subcellularLocation>
</comment>
<name>A0A0N4ZX68_PARTI</name>
<comment type="similarity">
    <text evidence="2">Belongs to the HEXIM family.</text>
</comment>
<dbReference type="Proteomes" id="UP000038045">
    <property type="component" value="Unplaced"/>
</dbReference>
<dbReference type="WBParaSite" id="PTRK_0001328200.1">
    <property type="protein sequence ID" value="PTRK_0001328200.1"/>
    <property type="gene ID" value="PTRK_0001328200"/>
</dbReference>
<feature type="compositionally biased region" description="Polar residues" evidence="8">
    <location>
        <begin position="259"/>
        <end position="273"/>
    </location>
</feature>
<evidence type="ECO:0000256" key="6">
    <source>
        <dbReference type="ARBA" id="ARBA00023163"/>
    </source>
</evidence>